<organism evidence="17 18">
    <name type="scientific">Planococcus glaciei</name>
    <dbReference type="NCBI Taxonomy" id="459472"/>
    <lineage>
        <taxon>Bacteria</taxon>
        <taxon>Bacillati</taxon>
        <taxon>Bacillota</taxon>
        <taxon>Bacilli</taxon>
        <taxon>Bacillales</taxon>
        <taxon>Caryophanaceae</taxon>
        <taxon>Planococcus</taxon>
    </lineage>
</organism>
<dbReference type="SUPFAM" id="SSF55890">
    <property type="entry name" value="Sporulation response regulatory protein Spo0B"/>
    <property type="match status" value="1"/>
</dbReference>
<feature type="domain" description="Histidine kinase" evidence="15">
    <location>
        <begin position="339"/>
        <end position="531"/>
    </location>
</feature>
<evidence type="ECO:0000256" key="8">
    <source>
        <dbReference type="ARBA" id="ARBA00022741"/>
    </source>
</evidence>
<evidence type="ECO:0000256" key="9">
    <source>
        <dbReference type="ARBA" id="ARBA00022777"/>
    </source>
</evidence>
<dbReference type="GO" id="GO:0005524">
    <property type="term" value="F:ATP binding"/>
    <property type="evidence" value="ECO:0007669"/>
    <property type="project" value="UniProtKB-KW"/>
</dbReference>
<feature type="transmembrane region" description="Helical" evidence="14">
    <location>
        <begin position="13"/>
        <end position="35"/>
    </location>
</feature>
<dbReference type="Pfam" id="PF02518">
    <property type="entry name" value="HATPase_c"/>
    <property type="match status" value="1"/>
</dbReference>
<dbReference type="EMBL" id="CP051177">
    <property type="protein sequence ID" value="QKX51930.1"/>
    <property type="molecule type" value="Genomic_DNA"/>
</dbReference>
<evidence type="ECO:0000256" key="6">
    <source>
        <dbReference type="ARBA" id="ARBA00022679"/>
    </source>
</evidence>
<dbReference type="Gene3D" id="3.30.565.10">
    <property type="entry name" value="Histidine kinase-like ATPase, C-terminal domain"/>
    <property type="match status" value="1"/>
</dbReference>
<keyword evidence="5" id="KW-0597">Phosphoprotein</keyword>
<dbReference type="Pfam" id="PF17203">
    <property type="entry name" value="sCache_3_2"/>
    <property type="match status" value="1"/>
</dbReference>
<dbReference type="Gene3D" id="1.10.287.130">
    <property type="match status" value="1"/>
</dbReference>
<evidence type="ECO:0000256" key="4">
    <source>
        <dbReference type="ARBA" id="ARBA00022475"/>
    </source>
</evidence>
<evidence type="ECO:0000259" key="15">
    <source>
        <dbReference type="PROSITE" id="PS50109"/>
    </source>
</evidence>
<dbReference type="InterPro" id="IPR016120">
    <property type="entry name" value="Sig_transdc_His_kin_SpoOB"/>
</dbReference>
<dbReference type="SMART" id="SM00387">
    <property type="entry name" value="HATPase_c"/>
    <property type="match status" value="1"/>
</dbReference>
<evidence type="ECO:0000259" key="16">
    <source>
        <dbReference type="PROSITE" id="PS50112"/>
    </source>
</evidence>
<dbReference type="InterPro" id="IPR000014">
    <property type="entry name" value="PAS"/>
</dbReference>
<evidence type="ECO:0000256" key="3">
    <source>
        <dbReference type="ARBA" id="ARBA00012438"/>
    </source>
</evidence>
<evidence type="ECO:0000256" key="5">
    <source>
        <dbReference type="ARBA" id="ARBA00022553"/>
    </source>
</evidence>
<dbReference type="InterPro" id="IPR013767">
    <property type="entry name" value="PAS_fold"/>
</dbReference>
<dbReference type="InterPro" id="IPR035965">
    <property type="entry name" value="PAS-like_dom_sf"/>
</dbReference>
<dbReference type="PROSITE" id="PS50112">
    <property type="entry name" value="PAS"/>
    <property type="match status" value="1"/>
</dbReference>
<comment type="catalytic activity">
    <reaction evidence="1">
        <text>ATP + protein L-histidine = ADP + protein N-phospho-L-histidine.</text>
        <dbReference type="EC" id="2.7.13.3"/>
    </reaction>
</comment>
<dbReference type="GO" id="GO:0006355">
    <property type="term" value="P:regulation of DNA-templated transcription"/>
    <property type="evidence" value="ECO:0007669"/>
    <property type="project" value="InterPro"/>
</dbReference>
<proteinExistence type="predicted"/>
<sequence>MTGINKIPLQTKILGLISALVFFIVILLAGIFAYLESIDTRAQVEQLALQTAKTIALMPELREGIEQKDIDSRFRPIAEQVKDQVNAADIVIENREEIIYSHVDSTLISQKSMDPANYQALIFGGSNNFEVARKQGSVLTGKVPVIADYGEYTQIIGTVSVEFLEREIYQSITERIKMIGLASLAVVLLGIIGGVLLAKSIRNDTLGLEPHEIASLYRERNAILLSVKEGIIAIDGKGFITLINHSAKSMLNLDSENLLGQPIKHFLHHIKIDDVLRTEKAVTNAEVPINEKTFIFNIIPIIENGTVAGAVSSFRDKTELKSLMNTITEVREYSDGLRAQTHEYANKLFLLSGLLQLDRHQEALEFIQKESVIHQQQNQVLFNQIHDTHVQAVLLGKISKASEKKILFEIDAESYVDPFPVHIEAADIAIIIGNLLDNAFDAVEHQLEKKVAFSITGVGSEIIIEVTDNGKGISSEALTSLFTLGYSSKGDKRGYGLFNVKRIVESLGGTVEVNNVREGRTIFTVYLPKKREGQQGAKMND</sequence>
<dbReference type="InterPro" id="IPR005467">
    <property type="entry name" value="His_kinase_dom"/>
</dbReference>
<evidence type="ECO:0000256" key="11">
    <source>
        <dbReference type="ARBA" id="ARBA00022989"/>
    </source>
</evidence>
<reference evidence="17 18" key="1">
    <citation type="submission" date="2020-04" db="EMBL/GenBank/DDBJ databases">
        <authorList>
            <person name="Pajer P."/>
            <person name="Broz P."/>
        </authorList>
    </citation>
    <scope>NUCLEOTIDE SEQUENCE [LARGE SCALE GENOMIC DNA]</scope>
    <source>
        <strain evidence="18">NRL-ATB46093</strain>
    </source>
</reference>
<dbReference type="GO" id="GO:0005886">
    <property type="term" value="C:plasma membrane"/>
    <property type="evidence" value="ECO:0007669"/>
    <property type="project" value="UniProtKB-SubCell"/>
</dbReference>
<keyword evidence="7 14" id="KW-0812">Transmembrane</keyword>
<evidence type="ECO:0000313" key="17">
    <source>
        <dbReference type="EMBL" id="QKX51930.1"/>
    </source>
</evidence>
<dbReference type="PRINTS" id="PR00344">
    <property type="entry name" value="BCTRLSENSOR"/>
</dbReference>
<dbReference type="PROSITE" id="PS50109">
    <property type="entry name" value="HIS_KIN"/>
    <property type="match status" value="1"/>
</dbReference>
<evidence type="ECO:0000313" key="18">
    <source>
        <dbReference type="Proteomes" id="UP000509222"/>
    </source>
</evidence>
<evidence type="ECO:0000256" key="13">
    <source>
        <dbReference type="ARBA" id="ARBA00023136"/>
    </source>
</evidence>
<keyword evidence="8" id="KW-0547">Nucleotide-binding</keyword>
<dbReference type="InterPro" id="IPR029151">
    <property type="entry name" value="Sensor-like_sf"/>
</dbReference>
<evidence type="ECO:0000256" key="1">
    <source>
        <dbReference type="ARBA" id="ARBA00000085"/>
    </source>
</evidence>
<accession>A0A7H8QDB6</accession>
<dbReference type="EC" id="2.7.13.3" evidence="3"/>
<dbReference type="AlphaFoldDB" id="A0A7H8QDB6"/>
<evidence type="ECO:0000256" key="12">
    <source>
        <dbReference type="ARBA" id="ARBA00023012"/>
    </source>
</evidence>
<gene>
    <name evidence="17" type="ORF">HF394_15845</name>
</gene>
<dbReference type="Pfam" id="PF14689">
    <property type="entry name" value="SPOB_a"/>
    <property type="match status" value="1"/>
</dbReference>
<evidence type="ECO:0000256" key="2">
    <source>
        <dbReference type="ARBA" id="ARBA00004651"/>
    </source>
</evidence>
<keyword evidence="13 14" id="KW-0472">Membrane</keyword>
<evidence type="ECO:0000256" key="14">
    <source>
        <dbReference type="SAM" id="Phobius"/>
    </source>
</evidence>
<feature type="transmembrane region" description="Helical" evidence="14">
    <location>
        <begin position="178"/>
        <end position="198"/>
    </location>
</feature>
<dbReference type="SUPFAM" id="SSF55874">
    <property type="entry name" value="ATPase domain of HSP90 chaperone/DNA topoisomerase II/histidine kinase"/>
    <property type="match status" value="1"/>
</dbReference>
<dbReference type="PANTHER" id="PTHR43547">
    <property type="entry name" value="TWO-COMPONENT HISTIDINE KINASE"/>
    <property type="match status" value="1"/>
</dbReference>
<dbReference type="Pfam" id="PF00989">
    <property type="entry name" value="PAS"/>
    <property type="match status" value="1"/>
</dbReference>
<dbReference type="FunFam" id="3.30.450.20:FF:000018">
    <property type="entry name" value="Sensor histidine kinase DcuS"/>
    <property type="match status" value="1"/>
</dbReference>
<dbReference type="InterPro" id="IPR036890">
    <property type="entry name" value="HATPase_C_sf"/>
</dbReference>
<keyword evidence="18" id="KW-1185">Reference proteome</keyword>
<dbReference type="GO" id="GO:0000155">
    <property type="term" value="F:phosphorelay sensor kinase activity"/>
    <property type="evidence" value="ECO:0007669"/>
    <property type="project" value="InterPro"/>
</dbReference>
<dbReference type="InterPro" id="IPR039506">
    <property type="entry name" value="SPOB_a"/>
</dbReference>
<feature type="domain" description="PAS" evidence="16">
    <location>
        <begin position="216"/>
        <end position="268"/>
    </location>
</feature>
<comment type="subcellular location">
    <subcellularLocation>
        <location evidence="2">Cell membrane</location>
        <topology evidence="2">Multi-pass membrane protein</topology>
    </subcellularLocation>
</comment>
<evidence type="ECO:0000256" key="10">
    <source>
        <dbReference type="ARBA" id="ARBA00022840"/>
    </source>
</evidence>
<keyword evidence="12" id="KW-0902">Two-component regulatory system</keyword>
<keyword evidence="9 17" id="KW-0418">Kinase</keyword>
<dbReference type="SUPFAM" id="SSF103190">
    <property type="entry name" value="Sensory domain-like"/>
    <property type="match status" value="1"/>
</dbReference>
<dbReference type="Gene3D" id="3.30.450.20">
    <property type="entry name" value="PAS domain"/>
    <property type="match status" value="2"/>
</dbReference>
<dbReference type="InterPro" id="IPR033463">
    <property type="entry name" value="sCache_3"/>
</dbReference>
<keyword evidence="11 14" id="KW-1133">Transmembrane helix</keyword>
<keyword evidence="4" id="KW-1003">Cell membrane</keyword>
<dbReference type="Proteomes" id="UP000509222">
    <property type="component" value="Chromosome"/>
</dbReference>
<dbReference type="SMART" id="SM00091">
    <property type="entry name" value="PAS"/>
    <property type="match status" value="1"/>
</dbReference>
<protein>
    <recommendedName>
        <fullName evidence="3">histidine kinase</fullName>
        <ecNumber evidence="3">2.7.13.3</ecNumber>
    </recommendedName>
</protein>
<dbReference type="SUPFAM" id="SSF55785">
    <property type="entry name" value="PYP-like sensor domain (PAS domain)"/>
    <property type="match status" value="1"/>
</dbReference>
<evidence type="ECO:0000256" key="7">
    <source>
        <dbReference type="ARBA" id="ARBA00022692"/>
    </source>
</evidence>
<name>A0A7H8QDB6_9BACL</name>
<dbReference type="InterPro" id="IPR004358">
    <property type="entry name" value="Sig_transdc_His_kin-like_C"/>
</dbReference>
<keyword evidence="6" id="KW-0808">Transferase</keyword>
<keyword evidence="10" id="KW-0067">ATP-binding</keyword>
<dbReference type="PANTHER" id="PTHR43547:SF3">
    <property type="entry name" value="SENSOR PROTEIN CITS"/>
    <property type="match status" value="1"/>
</dbReference>
<reference evidence="18" key="2">
    <citation type="submission" date="2020-06" db="EMBL/GenBank/DDBJ databases">
        <title>Isolation of Planomicrobium glaciei.</title>
        <authorList>
            <person name="Malisova L."/>
            <person name="Safrankova R."/>
            <person name="Jakubu V."/>
            <person name="Spanelova P."/>
        </authorList>
    </citation>
    <scope>NUCLEOTIDE SEQUENCE [LARGE SCALE GENOMIC DNA]</scope>
    <source>
        <strain evidence="18">NRL-ATB46093</strain>
    </source>
</reference>
<dbReference type="CDD" id="cd00130">
    <property type="entry name" value="PAS"/>
    <property type="match status" value="1"/>
</dbReference>
<dbReference type="InterPro" id="IPR003594">
    <property type="entry name" value="HATPase_dom"/>
</dbReference>
<dbReference type="RefSeq" id="WP_036809027.1">
    <property type="nucleotide sequence ID" value="NZ_CP051177.1"/>
</dbReference>